<protein>
    <recommendedName>
        <fullName evidence="5">2,5-diamino-6-ribosylamino-4(3H)-pyrimidinone 5'-phosphate reductase</fullName>
        <ecNumber evidence="4">1.1.1.302</ecNumber>
    </recommendedName>
    <alternativeName>
        <fullName evidence="10">2,5-diamino-6-(5-phospho-D-ribosylamino)pyrimidin-4(3H)-one reductase</fullName>
    </alternativeName>
    <alternativeName>
        <fullName evidence="9">2,5-diamino-6-ribitylamino-4(3H)-pyrimidinone 5'-phosphate synthase</fullName>
    </alternativeName>
</protein>
<dbReference type="SUPFAM" id="SSF53597">
    <property type="entry name" value="Dihydrofolate reductase-like"/>
    <property type="match status" value="1"/>
</dbReference>
<keyword evidence="6" id="KW-0686">Riboflavin biosynthesis</keyword>
<evidence type="ECO:0000256" key="3">
    <source>
        <dbReference type="ARBA" id="ARBA00009723"/>
    </source>
</evidence>
<dbReference type="AlphaFoldDB" id="A0AAV9P049"/>
<comment type="pathway">
    <text evidence="2">Cofactor biosynthesis; riboflavin biosynthesis.</text>
</comment>
<evidence type="ECO:0000256" key="6">
    <source>
        <dbReference type="ARBA" id="ARBA00022619"/>
    </source>
</evidence>
<comment type="function">
    <text evidence="1">Catalyzes an early step in riboflavin biosynthesis, the NADPH-dependent reduction of the ribose side chain of 2,5-diamino-6-ribosylamino-4(3H)-pyrimidinone 5'-phosphate, yielding 2,5-diamino-6-ribitylamino-4(3H)-pyrimidinone 5'-phosphate.</text>
</comment>
<evidence type="ECO:0000256" key="10">
    <source>
        <dbReference type="ARBA" id="ARBA00031630"/>
    </source>
</evidence>
<dbReference type="EC" id="1.1.1.302" evidence="4"/>
<dbReference type="EMBL" id="JAVRRT010000015">
    <property type="protein sequence ID" value="KAK5165815.1"/>
    <property type="molecule type" value="Genomic_DNA"/>
</dbReference>
<dbReference type="Gene3D" id="3.40.430.10">
    <property type="entry name" value="Dihydrofolate Reductase, subunit A"/>
    <property type="match status" value="1"/>
</dbReference>
<dbReference type="Pfam" id="PF01872">
    <property type="entry name" value="RibD_C"/>
    <property type="match status" value="1"/>
</dbReference>
<comment type="catalytic activity">
    <reaction evidence="11">
        <text>2,5-diamino-6-(1-D-ribitylamino)pyrimidin-4(3H)-one 5'-phosphate + NAD(+) = 2,5-diamino-6-(1-D-ribosylamino)pyrimidin-4(3H)-one 5'-phosphate + NADH + H(+)</text>
        <dbReference type="Rhea" id="RHEA:27274"/>
        <dbReference type="ChEBI" id="CHEBI:15378"/>
        <dbReference type="ChEBI" id="CHEBI:57540"/>
        <dbReference type="ChEBI" id="CHEBI:57945"/>
        <dbReference type="ChEBI" id="CHEBI:58890"/>
        <dbReference type="ChEBI" id="CHEBI:59545"/>
        <dbReference type="EC" id="1.1.1.302"/>
    </reaction>
</comment>
<dbReference type="GO" id="GO:0009231">
    <property type="term" value="P:riboflavin biosynthetic process"/>
    <property type="evidence" value="ECO:0007669"/>
    <property type="project" value="UniProtKB-KW"/>
</dbReference>
<dbReference type="GeneID" id="89930070"/>
<evidence type="ECO:0000313" key="15">
    <source>
        <dbReference type="Proteomes" id="UP001337655"/>
    </source>
</evidence>
<dbReference type="GO" id="GO:0008703">
    <property type="term" value="F:5-amino-6-(5-phosphoribosylamino)uracil reductase activity"/>
    <property type="evidence" value="ECO:0007669"/>
    <property type="project" value="InterPro"/>
</dbReference>
<evidence type="ECO:0000313" key="14">
    <source>
        <dbReference type="EMBL" id="KAK5165815.1"/>
    </source>
</evidence>
<sequence>MSDIDQLSTEDEAFLRPYLPDDDAISKKERPFVTLTYACSLDGMISLSPGVRTTLSGPETKSMTHYLRAHHEAILVGVGTAIADDPSLNCRYSRSSSCPPQGLRPVVLDPTMRWDVAGSKATALASEGKGKAPWVVHATSVLDQNPEVAEQAKRLFVGTDGLCDEHSGDRTASISRLEWRSILKALYQKGIRSIMIEGGATVINDLLLQPELVDSVVVTIAPTWLGEGGVTVTPAQQTRDGVRVNAARLKETSWRQFGQDAVLCGRLE</sequence>
<proteinExistence type="inferred from homology"/>
<keyword evidence="15" id="KW-1185">Reference proteome</keyword>
<evidence type="ECO:0000259" key="13">
    <source>
        <dbReference type="Pfam" id="PF01872"/>
    </source>
</evidence>
<keyword evidence="8 14" id="KW-0560">Oxidoreductase</keyword>
<comment type="similarity">
    <text evidence="3">Belongs to the HTP reductase family.</text>
</comment>
<evidence type="ECO:0000256" key="1">
    <source>
        <dbReference type="ARBA" id="ARBA00003555"/>
    </source>
</evidence>
<accession>A0AAV9P049</accession>
<evidence type="ECO:0000256" key="2">
    <source>
        <dbReference type="ARBA" id="ARBA00005104"/>
    </source>
</evidence>
<evidence type="ECO:0000256" key="8">
    <source>
        <dbReference type="ARBA" id="ARBA00023002"/>
    </source>
</evidence>
<gene>
    <name evidence="14" type="primary">RIB7</name>
    <name evidence="14" type="ORF">LTR77_008738</name>
</gene>
<evidence type="ECO:0000256" key="7">
    <source>
        <dbReference type="ARBA" id="ARBA00022857"/>
    </source>
</evidence>
<keyword evidence="7" id="KW-0521">NADP</keyword>
<dbReference type="InterPro" id="IPR024072">
    <property type="entry name" value="DHFR-like_dom_sf"/>
</dbReference>
<evidence type="ECO:0000256" key="9">
    <source>
        <dbReference type="ARBA" id="ARBA00030073"/>
    </source>
</evidence>
<organism evidence="14 15">
    <name type="scientific">Saxophila tyrrhenica</name>
    <dbReference type="NCBI Taxonomy" id="1690608"/>
    <lineage>
        <taxon>Eukaryota</taxon>
        <taxon>Fungi</taxon>
        <taxon>Dikarya</taxon>
        <taxon>Ascomycota</taxon>
        <taxon>Pezizomycotina</taxon>
        <taxon>Dothideomycetes</taxon>
        <taxon>Dothideomycetidae</taxon>
        <taxon>Mycosphaerellales</taxon>
        <taxon>Extremaceae</taxon>
        <taxon>Saxophila</taxon>
    </lineage>
</organism>
<evidence type="ECO:0000256" key="5">
    <source>
        <dbReference type="ARBA" id="ARBA00015035"/>
    </source>
</evidence>
<comment type="caution">
    <text evidence="14">The sequence shown here is derived from an EMBL/GenBank/DDBJ whole genome shotgun (WGS) entry which is preliminary data.</text>
</comment>
<dbReference type="InterPro" id="IPR050765">
    <property type="entry name" value="Riboflavin_Biosynth_HTPR"/>
</dbReference>
<dbReference type="RefSeq" id="XP_064655827.1">
    <property type="nucleotide sequence ID" value="XM_064805968.1"/>
</dbReference>
<evidence type="ECO:0000256" key="11">
    <source>
        <dbReference type="ARBA" id="ARBA00047550"/>
    </source>
</evidence>
<evidence type="ECO:0000256" key="4">
    <source>
        <dbReference type="ARBA" id="ARBA00012851"/>
    </source>
</evidence>
<name>A0AAV9P049_9PEZI</name>
<dbReference type="PANTHER" id="PTHR38011:SF7">
    <property type="entry name" value="2,5-DIAMINO-6-RIBOSYLAMINO-4(3H)-PYRIMIDINONE 5'-PHOSPHATE REDUCTASE"/>
    <property type="match status" value="1"/>
</dbReference>
<reference evidence="14 15" key="1">
    <citation type="submission" date="2023-08" db="EMBL/GenBank/DDBJ databases">
        <title>Black Yeasts Isolated from many extreme environments.</title>
        <authorList>
            <person name="Coleine C."/>
            <person name="Stajich J.E."/>
            <person name="Selbmann L."/>
        </authorList>
    </citation>
    <scope>NUCLEOTIDE SEQUENCE [LARGE SCALE GENOMIC DNA]</scope>
    <source>
        <strain evidence="14 15">CCFEE 5935</strain>
    </source>
</reference>
<dbReference type="InterPro" id="IPR002734">
    <property type="entry name" value="RibDG_C"/>
</dbReference>
<dbReference type="Proteomes" id="UP001337655">
    <property type="component" value="Unassembled WGS sequence"/>
</dbReference>
<dbReference type="PANTHER" id="PTHR38011">
    <property type="entry name" value="DIHYDROFOLATE REDUCTASE FAMILY PROTEIN (AFU_ORTHOLOGUE AFUA_8G06820)"/>
    <property type="match status" value="1"/>
</dbReference>
<evidence type="ECO:0000256" key="12">
    <source>
        <dbReference type="ARBA" id="ARBA00049020"/>
    </source>
</evidence>
<feature type="domain" description="Bacterial bifunctional deaminase-reductase C-terminal" evidence="13">
    <location>
        <begin position="31"/>
        <end position="263"/>
    </location>
</feature>
<comment type="catalytic activity">
    <reaction evidence="12">
        <text>2,5-diamino-6-(1-D-ribitylamino)pyrimidin-4(3H)-one 5'-phosphate + NADP(+) = 2,5-diamino-6-(1-D-ribosylamino)pyrimidin-4(3H)-one 5'-phosphate + NADPH + H(+)</text>
        <dbReference type="Rhea" id="RHEA:27278"/>
        <dbReference type="ChEBI" id="CHEBI:15378"/>
        <dbReference type="ChEBI" id="CHEBI:57783"/>
        <dbReference type="ChEBI" id="CHEBI:58349"/>
        <dbReference type="ChEBI" id="CHEBI:58890"/>
        <dbReference type="ChEBI" id="CHEBI:59545"/>
        <dbReference type="EC" id="1.1.1.302"/>
    </reaction>
</comment>